<sequence>MLVPNGLQVGGLTPREVGILRLLAEGMGTPAVAEAMKYSERTIKKDISATLSRLRSWCATGGLHSLDCHRS</sequence>
<proteinExistence type="predicted"/>
<protein>
    <recommendedName>
        <fullName evidence="1">HTH luxR-type domain-containing protein</fullName>
    </recommendedName>
</protein>
<dbReference type="STRING" id="860235.AOZ06_21540"/>
<organism evidence="2 3">
    <name type="scientific">Kibdelosporangium phytohabitans</name>
    <dbReference type="NCBI Taxonomy" id="860235"/>
    <lineage>
        <taxon>Bacteria</taxon>
        <taxon>Bacillati</taxon>
        <taxon>Actinomycetota</taxon>
        <taxon>Actinomycetes</taxon>
        <taxon>Pseudonocardiales</taxon>
        <taxon>Pseudonocardiaceae</taxon>
        <taxon>Kibdelosporangium</taxon>
    </lineage>
</organism>
<dbReference type="GO" id="GO:0006355">
    <property type="term" value="P:regulation of DNA-templated transcription"/>
    <property type="evidence" value="ECO:0007669"/>
    <property type="project" value="InterPro"/>
</dbReference>
<dbReference type="KEGG" id="kphy:AOZ06_21540"/>
<dbReference type="PROSITE" id="PS00622">
    <property type="entry name" value="HTH_LUXR_1"/>
    <property type="match status" value="1"/>
</dbReference>
<dbReference type="SMART" id="SM00421">
    <property type="entry name" value="HTH_LUXR"/>
    <property type="match status" value="1"/>
</dbReference>
<gene>
    <name evidence="2" type="ORF">AOZ06_21540</name>
</gene>
<dbReference type="InterPro" id="IPR016032">
    <property type="entry name" value="Sig_transdc_resp-reg_C-effctor"/>
</dbReference>
<dbReference type="InterPro" id="IPR036388">
    <property type="entry name" value="WH-like_DNA-bd_sf"/>
</dbReference>
<dbReference type="Proteomes" id="UP000063699">
    <property type="component" value="Chromosome"/>
</dbReference>
<dbReference type="EMBL" id="CP012752">
    <property type="protein sequence ID" value="ALG09150.1"/>
    <property type="molecule type" value="Genomic_DNA"/>
</dbReference>
<evidence type="ECO:0000313" key="2">
    <source>
        <dbReference type="EMBL" id="ALG09150.1"/>
    </source>
</evidence>
<evidence type="ECO:0000259" key="1">
    <source>
        <dbReference type="PROSITE" id="PS00622"/>
    </source>
</evidence>
<dbReference type="InterPro" id="IPR000792">
    <property type="entry name" value="Tscrpt_reg_LuxR_C"/>
</dbReference>
<dbReference type="PRINTS" id="PR00038">
    <property type="entry name" value="HTHLUXR"/>
</dbReference>
<accession>A0A0N9I326</accession>
<keyword evidence="3" id="KW-1185">Reference proteome</keyword>
<dbReference type="GO" id="GO:0003677">
    <property type="term" value="F:DNA binding"/>
    <property type="evidence" value="ECO:0007669"/>
    <property type="project" value="InterPro"/>
</dbReference>
<name>A0A0N9I326_9PSEU</name>
<reference evidence="2 3" key="1">
    <citation type="submission" date="2015-07" db="EMBL/GenBank/DDBJ databases">
        <title>Genome sequencing of Kibdelosporangium phytohabitans.</title>
        <authorList>
            <person name="Qin S."/>
            <person name="Xing K."/>
        </authorList>
    </citation>
    <scope>NUCLEOTIDE SEQUENCE [LARGE SCALE GENOMIC DNA]</scope>
    <source>
        <strain evidence="2 3">KLBMP1111</strain>
    </source>
</reference>
<dbReference type="Gene3D" id="1.10.10.10">
    <property type="entry name" value="Winged helix-like DNA-binding domain superfamily/Winged helix DNA-binding domain"/>
    <property type="match status" value="1"/>
</dbReference>
<dbReference type="SUPFAM" id="SSF46894">
    <property type="entry name" value="C-terminal effector domain of the bipartite response regulators"/>
    <property type="match status" value="1"/>
</dbReference>
<evidence type="ECO:0000313" key="3">
    <source>
        <dbReference type="Proteomes" id="UP000063699"/>
    </source>
</evidence>
<feature type="domain" description="HTH luxR-type" evidence="1">
    <location>
        <begin position="26"/>
        <end position="53"/>
    </location>
</feature>
<dbReference type="AlphaFoldDB" id="A0A0N9I326"/>
<dbReference type="Pfam" id="PF00196">
    <property type="entry name" value="GerE"/>
    <property type="match status" value="1"/>
</dbReference>